<dbReference type="InterPro" id="IPR008334">
    <property type="entry name" value="5'-Nucleotdase_C"/>
</dbReference>
<evidence type="ECO:0000259" key="2">
    <source>
        <dbReference type="Pfam" id="PF02872"/>
    </source>
</evidence>
<dbReference type="Gene3D" id="3.90.780.10">
    <property type="entry name" value="5'-Nucleotidase, C-terminal domain"/>
    <property type="match status" value="1"/>
</dbReference>
<dbReference type="Proteomes" id="UP000297407">
    <property type="component" value="Unassembled WGS sequence"/>
</dbReference>
<dbReference type="GO" id="GO:0016787">
    <property type="term" value="F:hydrolase activity"/>
    <property type="evidence" value="ECO:0007669"/>
    <property type="project" value="InterPro"/>
</dbReference>
<sequence>MVNVKKSVTVLKHFVLILTLLVSGNYCAAQLVVTKIEGKQININEKAATVQKYDDFIAPYRTRIDADLDNVLATCPETLDKSTGQWQTPIGDLLANVTLAKTTPVFRKREGKEIDICILNHGGIRAILPKGNVTTRTAFEIMPFENTTVVVALKGEKIVELTNYFVKEKKPHPLAGITFTITAANEVKDIRVKNQPLILDKTYYVVTSDYLSNGGDNMTFFKDSIKVYDLEYKLRNVLIDYFKDVDTIPVVQEVKVTQEK</sequence>
<dbReference type="PANTHER" id="PTHR11575:SF24">
    <property type="entry name" value="5'-NUCLEOTIDASE"/>
    <property type="match status" value="1"/>
</dbReference>
<feature type="domain" description="5'-Nucleotidase C-terminal" evidence="2">
    <location>
        <begin position="86"/>
        <end position="222"/>
    </location>
</feature>
<name>A0A4Z0LAA0_9FLAO</name>
<protein>
    <recommendedName>
        <fullName evidence="2">5'-Nucleotidase C-terminal domain-containing protein</fullName>
    </recommendedName>
</protein>
<feature type="chain" id="PRO_5021405714" description="5'-Nucleotidase C-terminal domain-containing protein" evidence="1">
    <location>
        <begin position="29"/>
        <end position="260"/>
    </location>
</feature>
<keyword evidence="4" id="KW-1185">Reference proteome</keyword>
<accession>A0A4Z0LAA0</accession>
<proteinExistence type="predicted"/>
<dbReference type="PRINTS" id="PR01607">
    <property type="entry name" value="APYRASEFAMLY"/>
</dbReference>
<dbReference type="AlphaFoldDB" id="A0A4Z0LAA0"/>
<evidence type="ECO:0000313" key="4">
    <source>
        <dbReference type="Proteomes" id="UP000297407"/>
    </source>
</evidence>
<dbReference type="OrthoDB" id="4762412at2"/>
<organism evidence="3 4">
    <name type="scientific">Flavobacterium humi</name>
    <dbReference type="NCBI Taxonomy" id="2562683"/>
    <lineage>
        <taxon>Bacteria</taxon>
        <taxon>Pseudomonadati</taxon>
        <taxon>Bacteroidota</taxon>
        <taxon>Flavobacteriia</taxon>
        <taxon>Flavobacteriales</taxon>
        <taxon>Flavobacteriaceae</taxon>
        <taxon>Flavobacterium</taxon>
    </lineage>
</organism>
<feature type="signal peptide" evidence="1">
    <location>
        <begin position="1"/>
        <end position="28"/>
    </location>
</feature>
<evidence type="ECO:0000256" key="1">
    <source>
        <dbReference type="SAM" id="SignalP"/>
    </source>
</evidence>
<dbReference type="SUPFAM" id="SSF55816">
    <property type="entry name" value="5'-nucleotidase (syn. UDP-sugar hydrolase), C-terminal domain"/>
    <property type="match status" value="1"/>
</dbReference>
<dbReference type="PANTHER" id="PTHR11575">
    <property type="entry name" value="5'-NUCLEOTIDASE-RELATED"/>
    <property type="match status" value="1"/>
</dbReference>
<evidence type="ECO:0000313" key="3">
    <source>
        <dbReference type="EMBL" id="TGD58189.1"/>
    </source>
</evidence>
<dbReference type="InterPro" id="IPR036907">
    <property type="entry name" value="5'-Nucleotdase_C_sf"/>
</dbReference>
<dbReference type="InterPro" id="IPR006179">
    <property type="entry name" value="5_nucleotidase/apyrase"/>
</dbReference>
<dbReference type="Pfam" id="PF02872">
    <property type="entry name" value="5_nucleotid_C"/>
    <property type="match status" value="1"/>
</dbReference>
<reference evidence="3 4" key="1">
    <citation type="submission" date="2019-04" db="EMBL/GenBank/DDBJ databases">
        <title>Flavobacterium sp. strain DS2-A Genome sequencing and assembly.</title>
        <authorList>
            <person name="Kim I."/>
        </authorList>
    </citation>
    <scope>NUCLEOTIDE SEQUENCE [LARGE SCALE GENOMIC DNA]</scope>
    <source>
        <strain evidence="3 4">DS2-A</strain>
    </source>
</reference>
<gene>
    <name evidence="3" type="ORF">E4635_09285</name>
</gene>
<comment type="caution">
    <text evidence="3">The sequence shown here is derived from an EMBL/GenBank/DDBJ whole genome shotgun (WGS) entry which is preliminary data.</text>
</comment>
<keyword evidence="1" id="KW-0732">Signal</keyword>
<dbReference type="GO" id="GO:0009166">
    <property type="term" value="P:nucleotide catabolic process"/>
    <property type="evidence" value="ECO:0007669"/>
    <property type="project" value="InterPro"/>
</dbReference>
<dbReference type="EMBL" id="SRLH01000004">
    <property type="protein sequence ID" value="TGD58189.1"/>
    <property type="molecule type" value="Genomic_DNA"/>
</dbReference>